<proteinExistence type="predicted"/>
<evidence type="ECO:0000313" key="3">
    <source>
        <dbReference type="Proteomes" id="UP000288429"/>
    </source>
</evidence>
<feature type="compositionally biased region" description="Acidic residues" evidence="1">
    <location>
        <begin position="108"/>
        <end position="117"/>
    </location>
</feature>
<dbReference type="AlphaFoldDB" id="A0A428UPC7"/>
<protein>
    <submittedName>
        <fullName evidence="2">Uncharacterized protein</fullName>
    </submittedName>
</protein>
<sequence length="129" mass="15010">MALNKLFEIQAELLERQSNFIKDQETQLARNERSIGRFEATLGGQERVIDRQQDTIARFIGAFERNQPSQASLPSSARLAEPVDWNRSSVVPFHSNERWENEPSLFVQDDDDLENEESPVLKRERSDRH</sequence>
<dbReference type="EMBL" id="NIZV01000045">
    <property type="protein sequence ID" value="RSM16189.1"/>
    <property type="molecule type" value="Genomic_DNA"/>
</dbReference>
<organism evidence="2 3">
    <name type="scientific">Fusarium ambrosium</name>
    <dbReference type="NCBI Taxonomy" id="131363"/>
    <lineage>
        <taxon>Eukaryota</taxon>
        <taxon>Fungi</taxon>
        <taxon>Dikarya</taxon>
        <taxon>Ascomycota</taxon>
        <taxon>Pezizomycotina</taxon>
        <taxon>Sordariomycetes</taxon>
        <taxon>Hypocreomycetidae</taxon>
        <taxon>Hypocreales</taxon>
        <taxon>Nectriaceae</taxon>
        <taxon>Fusarium</taxon>
        <taxon>Fusarium solani species complex</taxon>
    </lineage>
</organism>
<name>A0A428UPC7_9HYPO</name>
<gene>
    <name evidence="2" type="ORF">CDV31_004652</name>
</gene>
<dbReference type="Proteomes" id="UP000288429">
    <property type="component" value="Unassembled WGS sequence"/>
</dbReference>
<feature type="region of interest" description="Disordered" evidence="1">
    <location>
        <begin position="101"/>
        <end position="129"/>
    </location>
</feature>
<reference evidence="2 3" key="1">
    <citation type="submission" date="2017-06" db="EMBL/GenBank/DDBJ databases">
        <title>Cmopartive genomic analysis of Ambrosia Fusariam Clade fungi.</title>
        <authorList>
            <person name="Stajich J.E."/>
            <person name="Carrillo J."/>
            <person name="Kijimoto T."/>
            <person name="Eskalen A."/>
            <person name="O'Donnell K."/>
            <person name="Kasson M."/>
        </authorList>
    </citation>
    <scope>NUCLEOTIDE SEQUENCE [LARGE SCALE GENOMIC DNA]</scope>
    <source>
        <strain evidence="2 3">NRRL 20438</strain>
    </source>
</reference>
<keyword evidence="3" id="KW-1185">Reference proteome</keyword>
<evidence type="ECO:0000313" key="2">
    <source>
        <dbReference type="EMBL" id="RSM16189.1"/>
    </source>
</evidence>
<evidence type="ECO:0000256" key="1">
    <source>
        <dbReference type="SAM" id="MobiDB-lite"/>
    </source>
</evidence>
<feature type="compositionally biased region" description="Basic and acidic residues" evidence="1">
    <location>
        <begin position="119"/>
        <end position="129"/>
    </location>
</feature>
<comment type="caution">
    <text evidence="2">The sequence shown here is derived from an EMBL/GenBank/DDBJ whole genome shotgun (WGS) entry which is preliminary data.</text>
</comment>
<accession>A0A428UPC7</accession>